<dbReference type="EMBL" id="JAOWRF010000372">
    <property type="protein sequence ID" value="MCV3216979.1"/>
    <property type="molecule type" value="Genomic_DNA"/>
</dbReference>
<dbReference type="Proteomes" id="UP001526143">
    <property type="component" value="Unassembled WGS sequence"/>
</dbReference>
<dbReference type="Pfam" id="PF06055">
    <property type="entry name" value="ExoD"/>
    <property type="match status" value="1"/>
</dbReference>
<feature type="transmembrane region" description="Helical" evidence="1">
    <location>
        <begin position="223"/>
        <end position="243"/>
    </location>
</feature>
<sequence length="244" mass="27328">MLAVDENLRFNEIFLTVIVFITNKIVLVKLKQGIVAIHIKSSQIHLRFSQDIKLLLQRLAQQPLTLGDILAETSERGFSLTIALLVLPFLFPMPPGFTGPFGGACLLLSVQMVLGRREPWLPKKIANYKFPRLFAQTLLQNLRRVTKILEKITRPRLVKIAENPLTWRLNGLCISWLAILLISPVPLTNPIPTVGILLLAVASIEADGLLMCISYIFTALTTLLFAFIAYAMWMAPSLLPAIFK</sequence>
<gene>
    <name evidence="2" type="ORF">OGM63_26320</name>
</gene>
<dbReference type="PIRSF" id="PIRSF033239">
    <property type="entry name" value="ExoD"/>
    <property type="match status" value="1"/>
</dbReference>
<accession>A0ABT3B6M0</accession>
<keyword evidence="1" id="KW-0812">Transmembrane</keyword>
<comment type="caution">
    <text evidence="2">The sequence shown here is derived from an EMBL/GenBank/DDBJ whole genome shotgun (WGS) entry which is preliminary data.</text>
</comment>
<dbReference type="PANTHER" id="PTHR41795">
    <property type="entry name" value="EXOPOLYSACCHARIDE SYNTHESIS PROTEIN"/>
    <property type="match status" value="1"/>
</dbReference>
<protein>
    <submittedName>
        <fullName evidence="2">Exopolysaccharide biosynthesis protein</fullName>
    </submittedName>
</protein>
<evidence type="ECO:0000313" key="3">
    <source>
        <dbReference type="Proteomes" id="UP001526143"/>
    </source>
</evidence>
<dbReference type="RefSeq" id="WP_263748670.1">
    <property type="nucleotide sequence ID" value="NZ_JAOWRF010000372.1"/>
</dbReference>
<dbReference type="PANTHER" id="PTHR41795:SF1">
    <property type="entry name" value="EXOPOLYSACCHARIDE SYNTHESIS PROTEIN"/>
    <property type="match status" value="1"/>
</dbReference>
<reference evidence="2 3" key="1">
    <citation type="submission" date="2022-10" db="EMBL/GenBank/DDBJ databases">
        <title>Identification of biosynthetic pathway for the production of the potent trypsin inhibitor radiosumin.</title>
        <authorList>
            <person name="Fewer D.P."/>
            <person name="Delbaje E."/>
            <person name="Ouyang X."/>
            <person name="Agostino P.D."/>
            <person name="Wahlsten M."/>
            <person name="Jokela J."/>
            <person name="Permi P."/>
            <person name="Haapaniemi E."/>
            <person name="Koistinen H."/>
        </authorList>
    </citation>
    <scope>NUCLEOTIDE SEQUENCE [LARGE SCALE GENOMIC DNA]</scope>
    <source>
        <strain evidence="2 3">NIES-515</strain>
    </source>
</reference>
<organism evidence="2 3">
    <name type="scientific">Plectonema radiosum NIES-515</name>
    <dbReference type="NCBI Taxonomy" id="2986073"/>
    <lineage>
        <taxon>Bacteria</taxon>
        <taxon>Bacillati</taxon>
        <taxon>Cyanobacteriota</taxon>
        <taxon>Cyanophyceae</taxon>
        <taxon>Oscillatoriophycideae</taxon>
        <taxon>Oscillatoriales</taxon>
        <taxon>Microcoleaceae</taxon>
        <taxon>Plectonema</taxon>
    </lineage>
</organism>
<keyword evidence="3" id="KW-1185">Reference proteome</keyword>
<keyword evidence="1" id="KW-0472">Membrane</keyword>
<evidence type="ECO:0000256" key="1">
    <source>
        <dbReference type="SAM" id="Phobius"/>
    </source>
</evidence>
<evidence type="ECO:0000313" key="2">
    <source>
        <dbReference type="EMBL" id="MCV3216979.1"/>
    </source>
</evidence>
<dbReference type="InterPro" id="IPR010331">
    <property type="entry name" value="ExoD"/>
</dbReference>
<keyword evidence="1" id="KW-1133">Transmembrane helix</keyword>
<name>A0ABT3B6M0_9CYAN</name>
<proteinExistence type="predicted"/>